<keyword evidence="3" id="KW-1185">Reference proteome</keyword>
<evidence type="ECO:0000256" key="1">
    <source>
        <dbReference type="SAM" id="Phobius"/>
    </source>
</evidence>
<accession>A0A6A5UA45</accession>
<keyword evidence="1" id="KW-0812">Transmembrane</keyword>
<evidence type="ECO:0000313" key="2">
    <source>
        <dbReference type="EMBL" id="KAF1960702.1"/>
    </source>
</evidence>
<organism evidence="2 3">
    <name type="scientific">Byssothecium circinans</name>
    <dbReference type="NCBI Taxonomy" id="147558"/>
    <lineage>
        <taxon>Eukaryota</taxon>
        <taxon>Fungi</taxon>
        <taxon>Dikarya</taxon>
        <taxon>Ascomycota</taxon>
        <taxon>Pezizomycotina</taxon>
        <taxon>Dothideomycetes</taxon>
        <taxon>Pleosporomycetidae</taxon>
        <taxon>Pleosporales</taxon>
        <taxon>Massarineae</taxon>
        <taxon>Massarinaceae</taxon>
        <taxon>Byssothecium</taxon>
    </lineage>
</organism>
<name>A0A6A5UA45_9PLEO</name>
<dbReference type="EMBL" id="ML976982">
    <property type="protein sequence ID" value="KAF1960702.1"/>
    <property type="molecule type" value="Genomic_DNA"/>
</dbReference>
<feature type="transmembrane region" description="Helical" evidence="1">
    <location>
        <begin position="201"/>
        <end position="218"/>
    </location>
</feature>
<gene>
    <name evidence="2" type="ORF">CC80DRAFT_262942</name>
</gene>
<keyword evidence="1" id="KW-1133">Transmembrane helix</keyword>
<dbReference type="AlphaFoldDB" id="A0A6A5UA45"/>
<reference evidence="2" key="1">
    <citation type="journal article" date="2020" name="Stud. Mycol.">
        <title>101 Dothideomycetes genomes: a test case for predicting lifestyles and emergence of pathogens.</title>
        <authorList>
            <person name="Haridas S."/>
            <person name="Albert R."/>
            <person name="Binder M."/>
            <person name="Bloem J."/>
            <person name="Labutti K."/>
            <person name="Salamov A."/>
            <person name="Andreopoulos B."/>
            <person name="Baker S."/>
            <person name="Barry K."/>
            <person name="Bills G."/>
            <person name="Bluhm B."/>
            <person name="Cannon C."/>
            <person name="Castanera R."/>
            <person name="Culley D."/>
            <person name="Daum C."/>
            <person name="Ezra D."/>
            <person name="Gonzalez J."/>
            <person name="Henrissat B."/>
            <person name="Kuo A."/>
            <person name="Liang C."/>
            <person name="Lipzen A."/>
            <person name="Lutzoni F."/>
            <person name="Magnuson J."/>
            <person name="Mondo S."/>
            <person name="Nolan M."/>
            <person name="Ohm R."/>
            <person name="Pangilinan J."/>
            <person name="Park H.-J."/>
            <person name="Ramirez L."/>
            <person name="Alfaro M."/>
            <person name="Sun H."/>
            <person name="Tritt A."/>
            <person name="Yoshinaga Y."/>
            <person name="Zwiers L.-H."/>
            <person name="Turgeon B."/>
            <person name="Goodwin S."/>
            <person name="Spatafora J."/>
            <person name="Crous P."/>
            <person name="Grigoriev I."/>
        </authorList>
    </citation>
    <scope>NUCLEOTIDE SEQUENCE</scope>
    <source>
        <strain evidence="2">CBS 675.92</strain>
    </source>
</reference>
<proteinExistence type="predicted"/>
<evidence type="ECO:0000313" key="3">
    <source>
        <dbReference type="Proteomes" id="UP000800035"/>
    </source>
</evidence>
<dbReference type="Proteomes" id="UP000800035">
    <property type="component" value="Unassembled WGS sequence"/>
</dbReference>
<keyword evidence="1" id="KW-0472">Membrane</keyword>
<dbReference type="OrthoDB" id="10616612at2759"/>
<sequence length="271" mass="29826">MPSPPTVRKSRTSEIWAASISTTWPRYTRHITFIAALLVLAALIEIVLGGLIAAELFQYADSGVRCWNEGIPGVNADSAGSDVHKHSQGVMRMLPVKVVDLGVVGRMDEVGAGGRGRTGIEGRGVWFLEEVGSRVLILLFTIVFPLISLAFTGLCLEGHLRSPPSAPQAPTSTPRNTRFWVPSWFRNGNGGRRPSISNREAFNTSLWLTVIWLCYGLFDNVLYVDSWALDKRNVVECKVPGDVGRAMWEERSARLRTLMARTWVGVVGGCM</sequence>
<feature type="transmembrane region" description="Helical" evidence="1">
    <location>
        <begin position="135"/>
        <end position="156"/>
    </location>
</feature>
<feature type="transmembrane region" description="Helical" evidence="1">
    <location>
        <begin position="31"/>
        <end position="54"/>
    </location>
</feature>
<protein>
    <submittedName>
        <fullName evidence="2">Uncharacterized protein</fullName>
    </submittedName>
</protein>